<feature type="compositionally biased region" description="Basic and acidic residues" evidence="1">
    <location>
        <begin position="93"/>
        <end position="111"/>
    </location>
</feature>
<proteinExistence type="predicted"/>
<feature type="region of interest" description="Disordered" evidence="1">
    <location>
        <begin position="212"/>
        <end position="241"/>
    </location>
</feature>
<organism evidence="2 3">
    <name type="scientific">Wallemia mellicola</name>
    <dbReference type="NCBI Taxonomy" id="1708541"/>
    <lineage>
        <taxon>Eukaryota</taxon>
        <taxon>Fungi</taxon>
        <taxon>Dikarya</taxon>
        <taxon>Basidiomycota</taxon>
        <taxon>Wallemiomycotina</taxon>
        <taxon>Wallemiomycetes</taxon>
        <taxon>Wallemiales</taxon>
        <taxon>Wallemiaceae</taxon>
        <taxon>Wallemia</taxon>
    </lineage>
</organism>
<sequence length="271" mass="30920">MVLQDKYKAKASKAWKASRGLSTAPKPTTRRLQPPEVDNQAEFPDLKKSDSSDGSSSENDSSEISQSEDKLAVPSASNNTTRRSTNPKYSRRKLVDNSSKYDEPATEKEEVSSEEERDLSSIAMKLKVDDDYEQYIKRPTDADDDDIDYDLANRHKKKEPQLLPIDSESSKALEEMRNDRMKAEASWNLKSRLRGDSGRQYIQRYESSRRDVNHLEDNDFFESVGEPKSSSPTKTAHRVKSETVAIERDNQPMNISTIDTRSDQDFLDELI</sequence>
<feature type="region of interest" description="Disordered" evidence="1">
    <location>
        <begin position="154"/>
        <end position="177"/>
    </location>
</feature>
<name>A0A4T0P3R1_9BASI</name>
<dbReference type="Proteomes" id="UP000307169">
    <property type="component" value="Unassembled WGS sequence"/>
</dbReference>
<protein>
    <submittedName>
        <fullName evidence="2">Uncharacterized protein</fullName>
    </submittedName>
</protein>
<feature type="region of interest" description="Disordered" evidence="1">
    <location>
        <begin position="1"/>
        <end position="119"/>
    </location>
</feature>
<evidence type="ECO:0000256" key="1">
    <source>
        <dbReference type="SAM" id="MobiDB-lite"/>
    </source>
</evidence>
<dbReference type="EMBL" id="SPRH01000002">
    <property type="protein sequence ID" value="TIC04751.1"/>
    <property type="molecule type" value="Genomic_DNA"/>
</dbReference>
<gene>
    <name evidence="2" type="ORF">E3Q17_00325</name>
</gene>
<comment type="caution">
    <text evidence="2">The sequence shown here is derived from an EMBL/GenBank/DDBJ whole genome shotgun (WGS) entry which is preliminary data.</text>
</comment>
<dbReference type="AlphaFoldDB" id="A0A4T0P3R1"/>
<evidence type="ECO:0000313" key="2">
    <source>
        <dbReference type="EMBL" id="TIC04751.1"/>
    </source>
</evidence>
<accession>A0A4T0P3R1</accession>
<feature type="compositionally biased region" description="Polar residues" evidence="1">
    <location>
        <begin position="75"/>
        <end position="88"/>
    </location>
</feature>
<feature type="compositionally biased region" description="Low complexity" evidence="1">
    <location>
        <begin position="52"/>
        <end position="65"/>
    </location>
</feature>
<feature type="compositionally biased region" description="Basic and acidic residues" evidence="1">
    <location>
        <begin position="168"/>
        <end position="177"/>
    </location>
</feature>
<reference evidence="2 3" key="1">
    <citation type="submission" date="2019-03" db="EMBL/GenBank/DDBJ databases">
        <title>Sequencing 25 genomes of Wallemia mellicola.</title>
        <authorList>
            <person name="Gostincar C."/>
        </authorList>
    </citation>
    <scope>NUCLEOTIDE SEQUENCE [LARGE SCALE GENOMIC DNA]</scope>
    <source>
        <strain evidence="2 3">EXF-1262</strain>
    </source>
</reference>
<evidence type="ECO:0000313" key="3">
    <source>
        <dbReference type="Proteomes" id="UP000307169"/>
    </source>
</evidence>